<dbReference type="HOGENOM" id="CLU_039922_0_0_9"/>
<keyword evidence="6 7" id="KW-0472">Membrane</keyword>
<dbReference type="Proteomes" id="UP000006094">
    <property type="component" value="Chromosome"/>
</dbReference>
<feature type="transmembrane region" description="Helical" evidence="7">
    <location>
        <begin position="500"/>
        <end position="521"/>
    </location>
</feature>
<feature type="transmembrane region" description="Helical" evidence="7">
    <location>
        <begin position="137"/>
        <end position="155"/>
    </location>
</feature>
<dbReference type="InterPro" id="IPR035906">
    <property type="entry name" value="MetI-like_sf"/>
</dbReference>
<dbReference type="EMBL" id="CP003326">
    <property type="protein sequence ID" value="AFS79440.1"/>
    <property type="molecule type" value="Genomic_DNA"/>
</dbReference>
<evidence type="ECO:0000256" key="5">
    <source>
        <dbReference type="ARBA" id="ARBA00022989"/>
    </source>
</evidence>
<evidence type="ECO:0000256" key="1">
    <source>
        <dbReference type="ARBA" id="ARBA00004651"/>
    </source>
</evidence>
<evidence type="ECO:0000256" key="7">
    <source>
        <dbReference type="RuleBase" id="RU363032"/>
    </source>
</evidence>
<dbReference type="InterPro" id="IPR000515">
    <property type="entry name" value="MetI-like"/>
</dbReference>
<feature type="transmembrane region" description="Helical" evidence="7">
    <location>
        <begin position="339"/>
        <end position="360"/>
    </location>
</feature>
<keyword evidence="5 7" id="KW-1133">Transmembrane helix</keyword>
<dbReference type="NCBIfam" id="TIGR01097">
    <property type="entry name" value="PhnE"/>
    <property type="match status" value="2"/>
</dbReference>
<dbReference type="OrthoDB" id="8557224at2"/>
<dbReference type="PROSITE" id="PS50928">
    <property type="entry name" value="ABC_TM1"/>
    <property type="match status" value="2"/>
</dbReference>
<keyword evidence="10" id="KW-1185">Reference proteome</keyword>
<keyword evidence="4 7" id="KW-0812">Transmembrane</keyword>
<dbReference type="SUPFAM" id="SSF161098">
    <property type="entry name" value="MetI-like"/>
    <property type="match status" value="2"/>
</dbReference>
<organism evidence="9 10">
    <name type="scientific">Gottschalkia acidurici (strain ATCC 7906 / DSM 604 / BCRC 14475 / CIP 104303 / KCTC 5404 / NCIMB 10678 / 9a)</name>
    <name type="common">Clostridium acidurici</name>
    <dbReference type="NCBI Taxonomy" id="1128398"/>
    <lineage>
        <taxon>Bacteria</taxon>
        <taxon>Bacillati</taxon>
        <taxon>Bacillota</taxon>
        <taxon>Tissierellia</taxon>
        <taxon>Tissierellales</taxon>
        <taxon>Gottschalkiaceae</taxon>
        <taxon>Gottschalkia</taxon>
    </lineage>
</organism>
<protein>
    <submittedName>
        <fullName evidence="9">Phosphonate ABC transporter, permease protein PhnE</fullName>
    </submittedName>
</protein>
<accession>K0B3L0</accession>
<dbReference type="AlphaFoldDB" id="K0B3L0"/>
<feature type="domain" description="ABC transmembrane type-1" evidence="8">
    <location>
        <begin position="70"/>
        <end position="253"/>
    </location>
</feature>
<feature type="transmembrane region" description="Helical" evidence="7">
    <location>
        <begin position="470"/>
        <end position="488"/>
    </location>
</feature>
<name>K0B3L0_GOTA9</name>
<dbReference type="PANTHER" id="PTHR30043:SF1">
    <property type="entry name" value="ABC TRANSPORT SYSTEM PERMEASE PROTEIN P69"/>
    <property type="match status" value="1"/>
</dbReference>
<evidence type="ECO:0000313" key="9">
    <source>
        <dbReference type="EMBL" id="AFS79440.1"/>
    </source>
</evidence>
<feature type="transmembrane region" description="Helical" evidence="7">
    <location>
        <begin position="76"/>
        <end position="95"/>
    </location>
</feature>
<feature type="transmembrane region" description="Helical" evidence="7">
    <location>
        <begin position="180"/>
        <end position="201"/>
    </location>
</feature>
<dbReference type="Pfam" id="PF00528">
    <property type="entry name" value="BPD_transp_1"/>
    <property type="match status" value="2"/>
</dbReference>
<feature type="transmembrane region" description="Helical" evidence="7">
    <location>
        <begin position="238"/>
        <end position="260"/>
    </location>
</feature>
<evidence type="ECO:0000313" key="10">
    <source>
        <dbReference type="Proteomes" id="UP000006094"/>
    </source>
</evidence>
<dbReference type="CDD" id="cd06261">
    <property type="entry name" value="TM_PBP2"/>
    <property type="match status" value="1"/>
</dbReference>
<dbReference type="InterPro" id="IPR005769">
    <property type="entry name" value="PhnE/PtxC"/>
</dbReference>
<dbReference type="GO" id="GO:0005886">
    <property type="term" value="C:plasma membrane"/>
    <property type="evidence" value="ECO:0007669"/>
    <property type="project" value="UniProtKB-SubCell"/>
</dbReference>
<feature type="transmembrane region" description="Helical" evidence="7">
    <location>
        <begin position="372"/>
        <end position="394"/>
    </location>
</feature>
<dbReference type="KEGG" id="cad:Curi_c24450"/>
<gene>
    <name evidence="9" type="primary">phnE</name>
    <name evidence="9" type="ordered locus">Curi_c24450</name>
</gene>
<dbReference type="eggNOG" id="COG3639">
    <property type="taxonomic scope" value="Bacteria"/>
</dbReference>
<keyword evidence="2 7" id="KW-0813">Transport</keyword>
<keyword evidence="3" id="KW-1003">Cell membrane</keyword>
<comment type="similarity">
    <text evidence="7">Belongs to the binding-protein-dependent transport system permease family.</text>
</comment>
<dbReference type="Gene3D" id="1.10.3720.10">
    <property type="entry name" value="MetI-like"/>
    <property type="match status" value="2"/>
</dbReference>
<dbReference type="GO" id="GO:0015416">
    <property type="term" value="F:ABC-type phosphonate transporter activity"/>
    <property type="evidence" value="ECO:0007669"/>
    <property type="project" value="InterPro"/>
</dbReference>
<feature type="transmembrane region" description="Helical" evidence="7">
    <location>
        <begin position="16"/>
        <end position="42"/>
    </location>
</feature>
<evidence type="ECO:0000259" key="8">
    <source>
        <dbReference type="PROSITE" id="PS50928"/>
    </source>
</evidence>
<evidence type="ECO:0000256" key="3">
    <source>
        <dbReference type="ARBA" id="ARBA00022475"/>
    </source>
</evidence>
<evidence type="ECO:0000256" key="4">
    <source>
        <dbReference type="ARBA" id="ARBA00022692"/>
    </source>
</evidence>
<sequence>MINDYKVYISKKKKKTILLIMSIIIITFALGLVIDFSIVKIFKGIPSMYSLFERILRPNLSYIEEVFSKLLETIEIAIISSIIGVALSIPFSLLISRNIAPSKHISMILNALFSILRTIPSLIWTALLVSVFSIGKFSGVLALTIIAFLMSLKLFKEHIETINENIINSTRSVGANQIQILRYCILPTILDILISVLFIVLETNIRSATVLGLVGAGGIGQIMWRDLNHLRYDNLSTLILILFLTIVSIDTLSLLIRNLIKKSSITYTSLESYRKFHNRRRLFYISIFIILIALILISIDVDYERLKIGFKQGLEIITRIIDIDISYFPKLFEGIKESLAIAIFATVLGAAGALVLSFFSSYNTSPSKYIAILFKGLINILRTFPPIITAIIFFRGVGPGPLAGSLALSIYTAGVLTKLYSDIIESSSENIKNSILVTGSTNLTSFRYGILLQTLPNFISLSLYRLESNIRNSTILGIIGAGGIGTILNRNITWRNWERVGTLILGISIMIILIDILSYSLRKKLL</sequence>
<feature type="domain" description="ABC transmembrane type-1" evidence="8">
    <location>
        <begin position="335"/>
        <end position="518"/>
    </location>
</feature>
<comment type="subcellular location">
    <subcellularLocation>
        <location evidence="1 7">Cell membrane</location>
        <topology evidence="1 7">Multi-pass membrane protein</topology>
    </subcellularLocation>
</comment>
<feature type="transmembrane region" description="Helical" evidence="7">
    <location>
        <begin position="281"/>
        <end position="299"/>
    </location>
</feature>
<proteinExistence type="inferred from homology"/>
<dbReference type="STRING" id="1128398.Curi_c24450"/>
<dbReference type="PANTHER" id="PTHR30043">
    <property type="entry name" value="PHOSPHONATES TRANSPORT SYSTEM PERMEASE PROTEIN"/>
    <property type="match status" value="1"/>
</dbReference>
<evidence type="ECO:0000256" key="6">
    <source>
        <dbReference type="ARBA" id="ARBA00023136"/>
    </source>
</evidence>
<evidence type="ECO:0000256" key="2">
    <source>
        <dbReference type="ARBA" id="ARBA00022448"/>
    </source>
</evidence>
<dbReference type="RefSeq" id="WP_014968574.1">
    <property type="nucleotide sequence ID" value="NC_018664.1"/>
</dbReference>
<reference evidence="9 10" key="1">
    <citation type="journal article" date="2012" name="PLoS ONE">
        <title>The purine-utilizing bacterium Clostridium acidurici 9a: a genome-guided metabolic reconsideration.</title>
        <authorList>
            <person name="Hartwich K."/>
            <person name="Poehlein A."/>
            <person name="Daniel R."/>
        </authorList>
    </citation>
    <scope>NUCLEOTIDE SEQUENCE [LARGE SCALE GENOMIC DNA]</scope>
    <source>
        <strain evidence="10">ATCC 7906 / DSM 604 / BCRC 14475 / CIP 104303 / KCTC 5404 / NCIMB 10678 / 9a</strain>
    </source>
</reference>